<dbReference type="Gene3D" id="2.30.110.10">
    <property type="entry name" value="Electron Transport, Fmn-binding Protein, Chain A"/>
    <property type="match status" value="1"/>
</dbReference>
<evidence type="ECO:0000313" key="6">
    <source>
        <dbReference type="EMBL" id="KAB1443844.1"/>
    </source>
</evidence>
<keyword evidence="7" id="KW-1185">Reference proteome</keyword>
<reference evidence="6 7" key="1">
    <citation type="journal article" date="2017" name="Int. J. Syst. Evol. Microbiol.">
        <title>Desulfovibrio senegalensis sp. nov., a mesophilic sulfate reducer isolated from marine sediment.</title>
        <authorList>
            <person name="Thioye A."/>
            <person name="Gam Z.B.A."/>
            <person name="Mbengue M."/>
            <person name="Cayol J.L."/>
            <person name="Joseph-Bartoli M."/>
            <person name="Toure-Kane C."/>
            <person name="Labat M."/>
        </authorList>
    </citation>
    <scope>NUCLEOTIDE SEQUENCE [LARGE SCALE GENOMIC DNA]</scope>
    <source>
        <strain evidence="6 7">DSM 101509</strain>
    </source>
</reference>
<accession>A0A6N6N6Z7</accession>
<feature type="domain" description="Type III secretion system flagellar brake protein YcgR PilZN" evidence="5">
    <location>
        <begin position="14"/>
        <end position="91"/>
    </location>
</feature>
<sequence length="211" mass="23455">MAGVNLELALGNDLVVMLPGRSGGFRGTIVGFDPYEYIVANVRLPQSVRAGLSYRDEIVIKYLHEGTVYGFRSNILNHITRPAPLIFFVYPDSIEKLDLRQASRFNCSIDGTVYTMEGKGYDCLILNVSETGCMVAASVNARDPLNTIDVGQDMLVAMQLGNLGTLKLPIAVKNVSKEKGTLRFGSMFLDINEEERELLVRYVEKIERLSQ</sequence>
<keyword evidence="6" id="KW-0966">Cell projection</keyword>
<keyword evidence="1" id="KW-0973">c-di-GMP</keyword>
<dbReference type="OrthoDB" id="5453966at2"/>
<name>A0A6N6N6Z7_9BACT</name>
<evidence type="ECO:0000256" key="3">
    <source>
        <dbReference type="ARBA" id="ARBA00023143"/>
    </source>
</evidence>
<keyword evidence="6" id="KW-0282">Flagellum</keyword>
<dbReference type="RefSeq" id="WP_151150218.1">
    <property type="nucleotide sequence ID" value="NZ_WAIE01000001.1"/>
</dbReference>
<keyword evidence="6" id="KW-0969">Cilium</keyword>
<organism evidence="6 7">
    <name type="scientific">Pseudodesulfovibrio senegalensis</name>
    <dbReference type="NCBI Taxonomy" id="1721087"/>
    <lineage>
        <taxon>Bacteria</taxon>
        <taxon>Pseudomonadati</taxon>
        <taxon>Thermodesulfobacteriota</taxon>
        <taxon>Desulfovibrionia</taxon>
        <taxon>Desulfovibrionales</taxon>
        <taxon>Desulfovibrionaceae</taxon>
    </lineage>
</organism>
<dbReference type="Gene3D" id="2.40.10.220">
    <property type="entry name" value="predicted glycosyltransferase like domains"/>
    <property type="match status" value="1"/>
</dbReference>
<dbReference type="AlphaFoldDB" id="A0A6N6N6Z7"/>
<dbReference type="SUPFAM" id="SSF141371">
    <property type="entry name" value="PilZ domain-like"/>
    <property type="match status" value="2"/>
</dbReference>
<dbReference type="InterPro" id="IPR009926">
    <property type="entry name" value="T3SS_YcgR_PilZN"/>
</dbReference>
<dbReference type="InterPro" id="IPR012349">
    <property type="entry name" value="Split_barrel_FMN-bd"/>
</dbReference>
<evidence type="ECO:0000256" key="1">
    <source>
        <dbReference type="ARBA" id="ARBA00022636"/>
    </source>
</evidence>
<evidence type="ECO:0000256" key="2">
    <source>
        <dbReference type="ARBA" id="ARBA00022741"/>
    </source>
</evidence>
<dbReference type="InterPro" id="IPR009875">
    <property type="entry name" value="PilZ_domain"/>
</dbReference>
<feature type="domain" description="PilZ" evidence="4">
    <location>
        <begin position="99"/>
        <end position="204"/>
    </location>
</feature>
<evidence type="ECO:0000259" key="5">
    <source>
        <dbReference type="Pfam" id="PF12945"/>
    </source>
</evidence>
<dbReference type="Pfam" id="PF07238">
    <property type="entry name" value="PilZ"/>
    <property type="match status" value="1"/>
</dbReference>
<evidence type="ECO:0000313" key="7">
    <source>
        <dbReference type="Proteomes" id="UP000438699"/>
    </source>
</evidence>
<proteinExistence type="predicted"/>
<keyword evidence="2" id="KW-0547">Nucleotide-binding</keyword>
<dbReference type="Proteomes" id="UP000438699">
    <property type="component" value="Unassembled WGS sequence"/>
</dbReference>
<dbReference type="EMBL" id="WAIE01000001">
    <property type="protein sequence ID" value="KAB1443844.1"/>
    <property type="molecule type" value="Genomic_DNA"/>
</dbReference>
<keyword evidence="3" id="KW-0975">Bacterial flagellum</keyword>
<evidence type="ECO:0000259" key="4">
    <source>
        <dbReference type="Pfam" id="PF07238"/>
    </source>
</evidence>
<comment type="caution">
    <text evidence="6">The sequence shown here is derived from an EMBL/GenBank/DDBJ whole genome shotgun (WGS) entry which is preliminary data.</text>
</comment>
<gene>
    <name evidence="6" type="ORF">F8A88_01475</name>
</gene>
<dbReference type="Pfam" id="PF12945">
    <property type="entry name" value="PilZNR"/>
    <property type="match status" value="1"/>
</dbReference>
<dbReference type="GO" id="GO:0035438">
    <property type="term" value="F:cyclic-di-GMP binding"/>
    <property type="evidence" value="ECO:0007669"/>
    <property type="project" value="InterPro"/>
</dbReference>
<protein>
    <submittedName>
        <fullName evidence="6">Flagellar brake protein</fullName>
    </submittedName>
</protein>